<feature type="domain" description="Alpha/beta hydrolase fold-3" evidence="3">
    <location>
        <begin position="138"/>
        <end position="340"/>
    </location>
</feature>
<dbReference type="InterPro" id="IPR013094">
    <property type="entry name" value="AB_hydrolase_3"/>
</dbReference>
<name>A0A6G9YKW8_9NOCA</name>
<dbReference type="GO" id="GO:0004806">
    <property type="term" value="F:triacylglycerol lipase activity"/>
    <property type="evidence" value="ECO:0007669"/>
    <property type="project" value="TreeGrafter"/>
</dbReference>
<protein>
    <submittedName>
        <fullName evidence="4">Alpha/beta hydrolase fold domain-containing protein</fullName>
    </submittedName>
</protein>
<sequence length="367" mass="38141">MVSSPGVNTANRATTTKPSSIPLDIAAFQHIRAARATADSWVWAEYCVAAHCWPACIDVEECSTMPSPEMQAVIEAFRERRKVRAGQAPPPLSQVRAAFAPALRRHPIPDDVRVTAVNAGGVAAHWLSAPGADSDRVLMFVHGGGYSIGSLGSHGELAARLGRAAGMRVLFPEYRLAPEHPFPAAPEDIFAVWRWLRTDAGVAAKNIVLAGDSAGGGLIAGLLLRLRDAGAELPAAAALLSPVLDLTVSGASVVERVDDDPVFTPNMLRGIATVYLAGANPHVPLASPLFADLSGLPPLLIQVGGAELLLSDAERFAAAAAAAGVDVTLEVGAGLPHVYQTALGTPEAAAATEQLAEFIAARIPVSH</sequence>
<reference evidence="4 5" key="1">
    <citation type="journal article" date="2019" name="ACS Chem. Biol.">
        <title>Identification and Mobilization of a Cryptic Antibiotic Biosynthesis Gene Locus from a Human-Pathogenic Nocardia Isolate.</title>
        <authorList>
            <person name="Herisse M."/>
            <person name="Ishida K."/>
            <person name="Porter J.L."/>
            <person name="Howden B."/>
            <person name="Hertweck C."/>
            <person name="Stinear T.P."/>
            <person name="Pidot S.J."/>
        </authorList>
    </citation>
    <scope>NUCLEOTIDE SEQUENCE [LARGE SCALE GENOMIC DNA]</scope>
    <source>
        <strain evidence="4 5">AUSMDU00012717</strain>
    </source>
</reference>
<dbReference type="AlphaFoldDB" id="A0A6G9YKW8"/>
<dbReference type="KEGG" id="nah:F5544_29965"/>
<evidence type="ECO:0000256" key="2">
    <source>
        <dbReference type="ARBA" id="ARBA00022801"/>
    </source>
</evidence>
<proteinExistence type="inferred from homology"/>
<dbReference type="PANTHER" id="PTHR48081:SF30">
    <property type="entry name" value="ACETYL-HYDROLASE LIPR-RELATED"/>
    <property type="match status" value="1"/>
</dbReference>
<organism evidence="4 5">
    <name type="scientific">Nocardia arthritidis</name>
    <dbReference type="NCBI Taxonomy" id="228602"/>
    <lineage>
        <taxon>Bacteria</taxon>
        <taxon>Bacillati</taxon>
        <taxon>Actinomycetota</taxon>
        <taxon>Actinomycetes</taxon>
        <taxon>Mycobacteriales</taxon>
        <taxon>Nocardiaceae</taxon>
        <taxon>Nocardia</taxon>
    </lineage>
</organism>
<dbReference type="Proteomes" id="UP000503540">
    <property type="component" value="Chromosome"/>
</dbReference>
<dbReference type="PROSITE" id="PS01173">
    <property type="entry name" value="LIPASE_GDXG_HIS"/>
    <property type="match status" value="1"/>
</dbReference>
<gene>
    <name evidence="4" type="ORF">F5544_29965</name>
</gene>
<dbReference type="InterPro" id="IPR029058">
    <property type="entry name" value="AB_hydrolase_fold"/>
</dbReference>
<keyword evidence="5" id="KW-1185">Reference proteome</keyword>
<keyword evidence="2 4" id="KW-0378">Hydrolase</keyword>
<dbReference type="EMBL" id="CP046172">
    <property type="protein sequence ID" value="QIS13838.1"/>
    <property type="molecule type" value="Genomic_DNA"/>
</dbReference>
<comment type="similarity">
    <text evidence="1">Belongs to the 'GDXG' lipolytic enzyme family.</text>
</comment>
<accession>A0A6G9YKW8</accession>
<evidence type="ECO:0000313" key="5">
    <source>
        <dbReference type="Proteomes" id="UP000503540"/>
    </source>
</evidence>
<dbReference type="SUPFAM" id="SSF53474">
    <property type="entry name" value="alpha/beta-Hydrolases"/>
    <property type="match status" value="1"/>
</dbReference>
<dbReference type="InterPro" id="IPR050300">
    <property type="entry name" value="GDXG_lipolytic_enzyme"/>
</dbReference>
<dbReference type="InterPro" id="IPR002168">
    <property type="entry name" value="Lipase_GDXG_HIS_AS"/>
</dbReference>
<dbReference type="PANTHER" id="PTHR48081">
    <property type="entry name" value="AB HYDROLASE SUPERFAMILY PROTEIN C4A8.06C"/>
    <property type="match status" value="1"/>
</dbReference>
<evidence type="ECO:0000256" key="1">
    <source>
        <dbReference type="ARBA" id="ARBA00010515"/>
    </source>
</evidence>
<dbReference type="Pfam" id="PF07859">
    <property type="entry name" value="Abhydrolase_3"/>
    <property type="match status" value="1"/>
</dbReference>
<evidence type="ECO:0000259" key="3">
    <source>
        <dbReference type="Pfam" id="PF07859"/>
    </source>
</evidence>
<evidence type="ECO:0000313" key="4">
    <source>
        <dbReference type="EMBL" id="QIS13838.1"/>
    </source>
</evidence>
<dbReference type="Gene3D" id="3.40.50.1820">
    <property type="entry name" value="alpha/beta hydrolase"/>
    <property type="match status" value="1"/>
</dbReference>